<accession>A0ACB7XUQ7</accession>
<protein>
    <submittedName>
        <fullName evidence="1">Uncharacterized protein</fullName>
    </submittedName>
</protein>
<evidence type="ECO:0000313" key="1">
    <source>
        <dbReference type="EMBL" id="KAH7844459.1"/>
    </source>
</evidence>
<comment type="caution">
    <text evidence="1">The sequence shown here is derived from an EMBL/GenBank/DDBJ whole genome shotgun (WGS) entry which is preliminary data.</text>
</comment>
<keyword evidence="2" id="KW-1185">Reference proteome</keyword>
<organism evidence="1 2">
    <name type="scientific">Vaccinium darrowii</name>
    <dbReference type="NCBI Taxonomy" id="229202"/>
    <lineage>
        <taxon>Eukaryota</taxon>
        <taxon>Viridiplantae</taxon>
        <taxon>Streptophyta</taxon>
        <taxon>Embryophyta</taxon>
        <taxon>Tracheophyta</taxon>
        <taxon>Spermatophyta</taxon>
        <taxon>Magnoliopsida</taxon>
        <taxon>eudicotyledons</taxon>
        <taxon>Gunneridae</taxon>
        <taxon>Pentapetalae</taxon>
        <taxon>asterids</taxon>
        <taxon>Ericales</taxon>
        <taxon>Ericaceae</taxon>
        <taxon>Vaccinioideae</taxon>
        <taxon>Vaccinieae</taxon>
        <taxon>Vaccinium</taxon>
    </lineage>
</organism>
<reference evidence="1 2" key="1">
    <citation type="journal article" date="2021" name="Hortic Res">
        <title>High-quality reference genome and annotation aids understanding of berry development for evergreen blueberry (Vaccinium darrowii).</title>
        <authorList>
            <person name="Yu J."/>
            <person name="Hulse-Kemp A.M."/>
            <person name="Babiker E."/>
            <person name="Staton M."/>
        </authorList>
    </citation>
    <scope>NUCLEOTIDE SEQUENCE [LARGE SCALE GENOMIC DNA]</scope>
    <source>
        <strain evidence="2">cv. NJ 8807/NJ 8810</strain>
        <tissue evidence="1">Young leaf</tissue>
    </source>
</reference>
<proteinExistence type="predicted"/>
<gene>
    <name evidence="1" type="ORF">Vadar_028247</name>
</gene>
<evidence type="ECO:0000313" key="2">
    <source>
        <dbReference type="Proteomes" id="UP000828048"/>
    </source>
</evidence>
<dbReference type="Proteomes" id="UP000828048">
    <property type="component" value="Chromosome 1"/>
</dbReference>
<name>A0ACB7XUQ7_9ERIC</name>
<dbReference type="EMBL" id="CM037151">
    <property type="protein sequence ID" value="KAH7844459.1"/>
    <property type="molecule type" value="Genomic_DNA"/>
</dbReference>
<sequence length="75" mass="7840">MKDTASLCTIVAALIVTVVFVAAITMPGGINANGLSIFLEDGVFNLFGVFDAVALFTSTTSLPMFLSIFTPSYGE</sequence>